<evidence type="ECO:0000256" key="5">
    <source>
        <dbReference type="ARBA" id="ARBA00022777"/>
    </source>
</evidence>
<dbReference type="ExpressionAtlas" id="A0A2K3DQ22">
    <property type="expression patterns" value="baseline"/>
</dbReference>
<dbReference type="PROSITE" id="PS50011">
    <property type="entry name" value="PROTEIN_KINASE_DOM"/>
    <property type="match status" value="1"/>
</dbReference>
<feature type="compositionally biased region" description="Low complexity" evidence="9">
    <location>
        <begin position="824"/>
        <end position="835"/>
    </location>
</feature>
<dbReference type="InterPro" id="IPR011009">
    <property type="entry name" value="Kinase-like_dom_sf"/>
</dbReference>
<gene>
    <name evidence="11" type="ORF">CHLRE_06g287450v5</name>
</gene>
<feature type="compositionally biased region" description="Low complexity" evidence="9">
    <location>
        <begin position="558"/>
        <end position="573"/>
    </location>
</feature>
<feature type="region of interest" description="Disordered" evidence="9">
    <location>
        <begin position="1303"/>
        <end position="1354"/>
    </location>
</feature>
<dbReference type="RefSeq" id="XP_042924071.1">
    <property type="nucleotide sequence ID" value="XM_043063365.1"/>
</dbReference>
<evidence type="ECO:0000259" key="10">
    <source>
        <dbReference type="PROSITE" id="PS50011"/>
    </source>
</evidence>
<dbReference type="PANTHER" id="PTHR24055">
    <property type="entry name" value="MITOGEN-ACTIVATED PROTEIN KINASE"/>
    <property type="match status" value="1"/>
</dbReference>
<dbReference type="Gene3D" id="3.30.200.20">
    <property type="entry name" value="Phosphorylase Kinase, domain 1"/>
    <property type="match status" value="1"/>
</dbReference>
<comment type="catalytic activity">
    <reaction evidence="8">
        <text>L-seryl-[protein] + ATP = O-phospho-L-seryl-[protein] + ADP + H(+)</text>
        <dbReference type="Rhea" id="RHEA:17989"/>
        <dbReference type="Rhea" id="RHEA-COMP:9863"/>
        <dbReference type="Rhea" id="RHEA-COMP:11604"/>
        <dbReference type="ChEBI" id="CHEBI:15378"/>
        <dbReference type="ChEBI" id="CHEBI:29999"/>
        <dbReference type="ChEBI" id="CHEBI:30616"/>
        <dbReference type="ChEBI" id="CHEBI:83421"/>
        <dbReference type="ChEBI" id="CHEBI:456216"/>
        <dbReference type="EC" id="2.7.11.22"/>
    </reaction>
</comment>
<dbReference type="Gramene" id="PNW82642">
    <property type="protein sequence ID" value="PNW82642"/>
    <property type="gene ID" value="CHLRE_06g287450v5"/>
</dbReference>
<evidence type="ECO:0000313" key="11">
    <source>
        <dbReference type="EMBL" id="PNW82642.1"/>
    </source>
</evidence>
<dbReference type="EC" id="2.7.11.22" evidence="1"/>
<feature type="domain" description="Protein kinase" evidence="10">
    <location>
        <begin position="16"/>
        <end position="308"/>
    </location>
</feature>
<dbReference type="SUPFAM" id="SSF56112">
    <property type="entry name" value="Protein kinase-like (PK-like)"/>
    <property type="match status" value="1"/>
</dbReference>
<dbReference type="GO" id="GO:0005737">
    <property type="term" value="C:cytoplasm"/>
    <property type="evidence" value="ECO:0000318"/>
    <property type="project" value="GO_Central"/>
</dbReference>
<dbReference type="GO" id="GO:0005634">
    <property type="term" value="C:nucleus"/>
    <property type="evidence" value="ECO:0000318"/>
    <property type="project" value="GO_Central"/>
</dbReference>
<dbReference type="PROSITE" id="PS00108">
    <property type="entry name" value="PROTEIN_KINASE_ST"/>
    <property type="match status" value="1"/>
</dbReference>
<evidence type="ECO:0000256" key="3">
    <source>
        <dbReference type="ARBA" id="ARBA00022679"/>
    </source>
</evidence>
<dbReference type="FunFam" id="3.30.200.20:FF:000049">
    <property type="entry name" value="cyclin-dependent kinase-like 1 isoform X1"/>
    <property type="match status" value="1"/>
</dbReference>
<feature type="region of interest" description="Disordered" evidence="9">
    <location>
        <begin position="1166"/>
        <end position="1190"/>
    </location>
</feature>
<accession>A0A2K3DQ22</accession>
<dbReference type="GO" id="GO:0004674">
    <property type="term" value="F:protein serine/threonine kinase activity"/>
    <property type="evidence" value="ECO:0000318"/>
    <property type="project" value="GO_Central"/>
</dbReference>
<keyword evidence="6" id="KW-0067">ATP-binding</keyword>
<dbReference type="OMA" id="MILPAGR"/>
<dbReference type="Pfam" id="PF00069">
    <property type="entry name" value="Pkinase"/>
    <property type="match status" value="1"/>
</dbReference>
<dbReference type="InParanoid" id="A0A2K3DQ22"/>
<keyword evidence="5" id="KW-0418">Kinase</keyword>
<comment type="catalytic activity">
    <reaction evidence="7">
        <text>L-threonyl-[protein] + ATP = O-phospho-L-threonyl-[protein] + ADP + H(+)</text>
        <dbReference type="Rhea" id="RHEA:46608"/>
        <dbReference type="Rhea" id="RHEA-COMP:11060"/>
        <dbReference type="Rhea" id="RHEA-COMP:11605"/>
        <dbReference type="ChEBI" id="CHEBI:15378"/>
        <dbReference type="ChEBI" id="CHEBI:30013"/>
        <dbReference type="ChEBI" id="CHEBI:30616"/>
        <dbReference type="ChEBI" id="CHEBI:61977"/>
        <dbReference type="ChEBI" id="CHEBI:456216"/>
        <dbReference type="EC" id="2.7.11.22"/>
    </reaction>
</comment>
<dbReference type="EMBL" id="CM008967">
    <property type="protein sequence ID" value="PNW82642.1"/>
    <property type="molecule type" value="Genomic_DNA"/>
</dbReference>
<dbReference type="GO" id="GO:0004693">
    <property type="term" value="F:cyclin-dependent protein serine/threonine kinase activity"/>
    <property type="evidence" value="ECO:0007669"/>
    <property type="project" value="UniProtKB-EC"/>
</dbReference>
<dbReference type="InterPro" id="IPR008271">
    <property type="entry name" value="Ser/Thr_kinase_AS"/>
</dbReference>
<keyword evidence="2" id="KW-0723">Serine/threonine-protein kinase</keyword>
<feature type="compositionally biased region" description="Gly residues" evidence="9">
    <location>
        <begin position="1342"/>
        <end position="1351"/>
    </location>
</feature>
<dbReference type="Proteomes" id="UP000006906">
    <property type="component" value="Chromosome 6"/>
</dbReference>
<dbReference type="KEGG" id="cre:CHLRE_06g287450v5"/>
<dbReference type="GO" id="GO:0005524">
    <property type="term" value="F:ATP binding"/>
    <property type="evidence" value="ECO:0007669"/>
    <property type="project" value="UniProtKB-KW"/>
</dbReference>
<organism evidence="11 12">
    <name type="scientific">Chlamydomonas reinhardtii</name>
    <name type="common">Chlamydomonas smithii</name>
    <dbReference type="NCBI Taxonomy" id="3055"/>
    <lineage>
        <taxon>Eukaryota</taxon>
        <taxon>Viridiplantae</taxon>
        <taxon>Chlorophyta</taxon>
        <taxon>core chlorophytes</taxon>
        <taxon>Chlorophyceae</taxon>
        <taxon>CS clade</taxon>
        <taxon>Chlamydomonadales</taxon>
        <taxon>Chlamydomonadaceae</taxon>
        <taxon>Chlamydomonas</taxon>
    </lineage>
</organism>
<sequence length="1405" mass="140899">MQAATDSCLPPDQRSYEFVQELDEGSYGCVFACVQRPSGRLVAVKVCKHTEDPVVRRLLLREVGVLRSLPRHPCVVELLDAFRSRSSGRPHLVFECMERSAQQELEALDETRMCPVQLKLVAWQVVMGLAHCHRNNVIHRDLKPGNILLAGRGAACNAKLCDFGFARNMLSGRPDMQERLSSYVVTRWYRAPEILVGDKYGMASDVWALGCTLAELANGGLPLLPGTSSLDQLARIMRCCGPLPPCQALCLHANRRLAPLRKPPPRSRTVAERLPGVDPALVALVTACLQTDPALRPTARRLLSHSYFADVPHLLRGSPLLSELLAAAAELQPAAAATLGSQLAAPVVAAAGMQPTPSQQLRELQQWASQRRLLAVTATAAAEATVTAMSQVLVRPQQQLEQAPPPAAPQQRAEAPAACAAVVVVDGTHTGPVADASAQLPPPPVQHPAMAEPTAAGLTTAGAVTRANGASSPVRSTAAGLAAGAGPSSDALLGVAPLSDPHLFLPSRMAGAAAASMSSMPLVPSTTSTTAPVSRGPPAMPAAQQQPVSAKGAATQQGMGPPAEAAAANHHAHPAGIAAARQLLFPRHLQQQQQQQQLQPHVLLPQHAATTTYCLNPTVAPAAATASNAAAAGAAAATASALLEARLSPAPSGSAAAAVSAPDCAAPPSPDTAGALVAVSAAVAAFDRRPTASTSQLPDSSRPFGTLGGGAAAAAAYYTGAAPPTATTANVLRYNHPMILPAGRSSASMLGGCNGYGGSSSRCCDNDSNGNSGGGGAAAAAAAAHVLMGAMFTQELASPAGVPQHKGRAPVVPGALQRQHTDGEGAAETEAAAAGSEPLLRLPHVRAPTADLALYERHASLLASTPTLQQQQQAAGWGSAALADYDTASSSNSQLPRELVMLLHSVSNLSGGPADVAGGGGSSAGGGGASAIAPAAAAAGFAFKSSGEEVQATEDGVHSHFEVRTSAAGDCTAPVGWPGSHTGASSGGGSGGGLTATAAALTEAAAAAAVAASKRSAPHEGVHSRCSDDHIVALAFSSLGGSSGRSGSHTPVLGGGALQQRPGSFVAPRAGGTVWTRQGSHVSRFARASDKSGSAARAISFRSPLGQGEDATAAAPVGAAATTAIDVGLGASMNPPAEVDMAQALLQQALPGMGCIPMDKGTQRVAAGDAADAAEDRPRSRDTRQASLLSTGGVEVTVAAMLQHDSDQSKLAATQDGTEDDGPRSLTQVDDAAPASAAFATAVSAAPGATARATATADNTSDPRRWSLKYTKLKASAAAAALARAGARRSEVAIAVPGAAGGEASAAGKSLMPPAARSSEANAVRKSAPQLLPAASSSAATAGGGGGGGGSAPRQVAGTAVAAAQDAYGAGTRRAMQPPGLLRRLAGLLGCGGGSNTAAPATEKD</sequence>
<feature type="compositionally biased region" description="Basic and acidic residues" evidence="9">
    <location>
        <begin position="1174"/>
        <end position="1184"/>
    </location>
</feature>
<dbReference type="OrthoDB" id="550377at2759"/>
<feature type="region of interest" description="Disordered" evidence="9">
    <location>
        <begin position="523"/>
        <end position="573"/>
    </location>
</feature>
<dbReference type="InterPro" id="IPR050117">
    <property type="entry name" value="MAPK"/>
</dbReference>
<dbReference type="GeneID" id="5721033"/>
<reference evidence="11 12" key="1">
    <citation type="journal article" date="2007" name="Science">
        <title>The Chlamydomonas genome reveals the evolution of key animal and plant functions.</title>
        <authorList>
            <person name="Merchant S.S."/>
            <person name="Prochnik S.E."/>
            <person name="Vallon O."/>
            <person name="Harris E.H."/>
            <person name="Karpowicz S.J."/>
            <person name="Witman G.B."/>
            <person name="Terry A."/>
            <person name="Salamov A."/>
            <person name="Fritz-Laylin L.K."/>
            <person name="Marechal-Drouard L."/>
            <person name="Marshall W.F."/>
            <person name="Qu L.H."/>
            <person name="Nelson D.R."/>
            <person name="Sanderfoot A.A."/>
            <person name="Spalding M.H."/>
            <person name="Kapitonov V.V."/>
            <person name="Ren Q."/>
            <person name="Ferris P."/>
            <person name="Lindquist E."/>
            <person name="Shapiro H."/>
            <person name="Lucas S.M."/>
            <person name="Grimwood J."/>
            <person name="Schmutz J."/>
            <person name="Cardol P."/>
            <person name="Cerutti H."/>
            <person name="Chanfreau G."/>
            <person name="Chen C.L."/>
            <person name="Cognat V."/>
            <person name="Croft M.T."/>
            <person name="Dent R."/>
            <person name="Dutcher S."/>
            <person name="Fernandez E."/>
            <person name="Fukuzawa H."/>
            <person name="Gonzalez-Ballester D."/>
            <person name="Gonzalez-Halphen D."/>
            <person name="Hallmann A."/>
            <person name="Hanikenne M."/>
            <person name="Hippler M."/>
            <person name="Inwood W."/>
            <person name="Jabbari K."/>
            <person name="Kalanon M."/>
            <person name="Kuras R."/>
            <person name="Lefebvre P.A."/>
            <person name="Lemaire S.D."/>
            <person name="Lobanov A.V."/>
            <person name="Lohr M."/>
            <person name="Manuell A."/>
            <person name="Meier I."/>
            <person name="Mets L."/>
            <person name="Mittag M."/>
            <person name="Mittelmeier T."/>
            <person name="Moroney J.V."/>
            <person name="Moseley J."/>
            <person name="Napoli C."/>
            <person name="Nedelcu A.M."/>
            <person name="Niyogi K."/>
            <person name="Novoselov S.V."/>
            <person name="Paulsen I.T."/>
            <person name="Pazour G."/>
            <person name="Purton S."/>
            <person name="Ral J.P."/>
            <person name="Riano-Pachon D.M."/>
            <person name="Riekhof W."/>
            <person name="Rymarquis L."/>
            <person name="Schroda M."/>
            <person name="Stern D."/>
            <person name="Umen J."/>
            <person name="Willows R."/>
            <person name="Wilson N."/>
            <person name="Zimmer S.L."/>
            <person name="Allmer J."/>
            <person name="Balk J."/>
            <person name="Bisova K."/>
            <person name="Chen C.J."/>
            <person name="Elias M."/>
            <person name="Gendler K."/>
            <person name="Hauser C."/>
            <person name="Lamb M.R."/>
            <person name="Ledford H."/>
            <person name="Long J.C."/>
            <person name="Minagawa J."/>
            <person name="Page M.D."/>
            <person name="Pan J."/>
            <person name="Pootakham W."/>
            <person name="Roje S."/>
            <person name="Rose A."/>
            <person name="Stahlberg E."/>
            <person name="Terauchi A.M."/>
            <person name="Yang P."/>
            <person name="Ball S."/>
            <person name="Bowler C."/>
            <person name="Dieckmann C.L."/>
            <person name="Gladyshev V.N."/>
            <person name="Green P."/>
            <person name="Jorgensen R."/>
            <person name="Mayfield S."/>
            <person name="Mueller-Roeber B."/>
            <person name="Rajamani S."/>
            <person name="Sayre R.T."/>
            <person name="Brokstein P."/>
            <person name="Dubchak I."/>
            <person name="Goodstein D."/>
            <person name="Hornick L."/>
            <person name="Huang Y.W."/>
            <person name="Jhaveri J."/>
            <person name="Luo Y."/>
            <person name="Martinez D."/>
            <person name="Ngau W.C."/>
            <person name="Otillar B."/>
            <person name="Poliakov A."/>
            <person name="Porter A."/>
            <person name="Szajkowski L."/>
            <person name="Werner G."/>
            <person name="Zhou K."/>
            <person name="Grigoriev I.V."/>
            <person name="Rokhsar D.S."/>
            <person name="Grossman A.R."/>
        </authorList>
    </citation>
    <scope>NUCLEOTIDE SEQUENCE [LARGE SCALE GENOMIC DNA]</scope>
    <source>
        <strain evidence="12">CC-503</strain>
    </source>
</reference>
<dbReference type="InterPro" id="IPR000719">
    <property type="entry name" value="Prot_kinase_dom"/>
</dbReference>
<keyword evidence="3" id="KW-0808">Transferase</keyword>
<evidence type="ECO:0000256" key="1">
    <source>
        <dbReference type="ARBA" id="ARBA00012425"/>
    </source>
</evidence>
<dbReference type="Gene3D" id="1.10.510.10">
    <property type="entry name" value="Transferase(Phosphotransferase) domain 1"/>
    <property type="match status" value="1"/>
</dbReference>
<proteinExistence type="predicted"/>
<evidence type="ECO:0000313" key="12">
    <source>
        <dbReference type="Proteomes" id="UP000006906"/>
    </source>
</evidence>
<evidence type="ECO:0000256" key="7">
    <source>
        <dbReference type="ARBA" id="ARBA00047811"/>
    </source>
</evidence>
<protein>
    <recommendedName>
        <fullName evidence="1">cyclin-dependent kinase</fullName>
        <ecNumber evidence="1">2.7.11.22</ecNumber>
    </recommendedName>
</protein>
<evidence type="ECO:0000256" key="8">
    <source>
        <dbReference type="ARBA" id="ARBA00048367"/>
    </source>
</evidence>
<evidence type="ECO:0000256" key="2">
    <source>
        <dbReference type="ARBA" id="ARBA00022527"/>
    </source>
</evidence>
<dbReference type="PaxDb" id="3055-EDP01756"/>
<evidence type="ECO:0000256" key="9">
    <source>
        <dbReference type="SAM" id="MobiDB-lite"/>
    </source>
</evidence>
<evidence type="ECO:0000256" key="6">
    <source>
        <dbReference type="ARBA" id="ARBA00022840"/>
    </source>
</evidence>
<keyword evidence="12" id="KW-1185">Reference proteome</keyword>
<dbReference type="FunFam" id="1.10.510.10:FF:000980">
    <property type="entry name" value="Predicted protein"/>
    <property type="match status" value="1"/>
</dbReference>
<dbReference type="GO" id="GO:0035556">
    <property type="term" value="P:intracellular signal transduction"/>
    <property type="evidence" value="ECO:0000318"/>
    <property type="project" value="GO_Central"/>
</dbReference>
<feature type="region of interest" description="Disordered" evidence="9">
    <location>
        <begin position="815"/>
        <end position="835"/>
    </location>
</feature>
<evidence type="ECO:0000256" key="4">
    <source>
        <dbReference type="ARBA" id="ARBA00022741"/>
    </source>
</evidence>
<keyword evidence="4" id="KW-0547">Nucleotide-binding</keyword>
<dbReference type="SMART" id="SM00220">
    <property type="entry name" value="S_TKc"/>
    <property type="match status" value="1"/>
</dbReference>
<name>A0A2K3DQ22_CHLRE</name>
<feature type="region of interest" description="Disordered" evidence="9">
    <location>
        <begin position="1206"/>
        <end position="1228"/>
    </location>
</feature>